<evidence type="ECO:0000259" key="7">
    <source>
        <dbReference type="SMART" id="SM00732"/>
    </source>
</evidence>
<dbReference type="InterPro" id="IPR005227">
    <property type="entry name" value="YqgF"/>
</dbReference>
<dbReference type="EMBL" id="BRVS01000007">
    <property type="protein sequence ID" value="GLB67419.1"/>
    <property type="molecule type" value="Genomic_DNA"/>
</dbReference>
<dbReference type="HAMAP" id="MF_00651">
    <property type="entry name" value="Nuclease_YqgF"/>
    <property type="match status" value="1"/>
</dbReference>
<dbReference type="Proteomes" id="UP001209654">
    <property type="component" value="Unassembled WGS sequence"/>
</dbReference>
<protein>
    <recommendedName>
        <fullName evidence="5">Putative pre-16S rRNA nuclease</fullName>
        <ecNumber evidence="5">3.1.-.-</ecNumber>
    </recommendedName>
</protein>
<evidence type="ECO:0000256" key="4">
    <source>
        <dbReference type="ARBA" id="ARBA00022801"/>
    </source>
</evidence>
<sequence>MSSAIAPAGSKLGVDVGQARVGLAGSDPAGILATPIRTLKRDAKKDSDIRLVVKEAAERSAVQVFVGLPRTMRGGESASTRMARDYAERLAAALSAAGLDTAVSLVDERLTTVSAHRTLHGAGMSSRDHRKVVDQVAAVEILQHALDMQRAQGRDVGTPVAAPDPVQAPGAGPGEDETEIPRVHDNDGENKR</sequence>
<keyword evidence="1 5" id="KW-0963">Cytoplasm</keyword>
<reference evidence="8 9" key="1">
    <citation type="journal article" date="2023" name="Int. J. Syst. Evol. Microbiol.">
        <title>Arthrobacter mangrovi sp. nov., an actinobacterium isolated from the rhizosphere of a mangrove.</title>
        <authorList>
            <person name="Hamada M."/>
            <person name="Saitou S."/>
            <person name="Enomoto N."/>
            <person name="Nanri K."/>
            <person name="Hidaka K."/>
            <person name="Miura T."/>
            <person name="Tamura T."/>
        </authorList>
    </citation>
    <scope>NUCLEOTIDE SEQUENCE [LARGE SCALE GENOMIC DNA]</scope>
    <source>
        <strain evidence="8 9">NBRC 112813</strain>
    </source>
</reference>
<evidence type="ECO:0000256" key="3">
    <source>
        <dbReference type="ARBA" id="ARBA00022722"/>
    </source>
</evidence>
<keyword evidence="9" id="KW-1185">Reference proteome</keyword>
<accession>A0ABQ5MTU3</accession>
<dbReference type="CDD" id="cd16964">
    <property type="entry name" value="YqgF"/>
    <property type="match status" value="1"/>
</dbReference>
<feature type="domain" description="YqgF/RNase H-like" evidence="7">
    <location>
        <begin position="9"/>
        <end position="115"/>
    </location>
</feature>
<dbReference type="PANTHER" id="PTHR33317">
    <property type="entry name" value="POLYNUCLEOTIDYL TRANSFERASE, RIBONUCLEASE H-LIKE SUPERFAMILY PROTEIN"/>
    <property type="match status" value="1"/>
</dbReference>
<keyword evidence="3 5" id="KW-0540">Nuclease</keyword>
<dbReference type="RefSeq" id="WP_264795548.1">
    <property type="nucleotide sequence ID" value="NZ_BRVS01000007.1"/>
</dbReference>
<evidence type="ECO:0000256" key="2">
    <source>
        <dbReference type="ARBA" id="ARBA00022517"/>
    </source>
</evidence>
<dbReference type="InterPro" id="IPR012337">
    <property type="entry name" value="RNaseH-like_sf"/>
</dbReference>
<name>A0ABQ5MTU3_9MICC</name>
<gene>
    <name evidence="8" type="ORF">AHIS1636_18590</name>
</gene>
<dbReference type="NCBIfam" id="TIGR00250">
    <property type="entry name" value="RNAse_H_YqgF"/>
    <property type="match status" value="1"/>
</dbReference>
<comment type="similarity">
    <text evidence="5">Belongs to the YqgF HJR family.</text>
</comment>
<feature type="compositionally biased region" description="Basic and acidic residues" evidence="6">
    <location>
        <begin position="179"/>
        <end position="192"/>
    </location>
</feature>
<dbReference type="SMART" id="SM00732">
    <property type="entry name" value="YqgFc"/>
    <property type="match status" value="1"/>
</dbReference>
<comment type="subcellular location">
    <subcellularLocation>
        <location evidence="5">Cytoplasm</location>
    </subcellularLocation>
</comment>
<evidence type="ECO:0000313" key="9">
    <source>
        <dbReference type="Proteomes" id="UP001209654"/>
    </source>
</evidence>
<evidence type="ECO:0000256" key="5">
    <source>
        <dbReference type="HAMAP-Rule" id="MF_00651"/>
    </source>
</evidence>
<keyword evidence="4 5" id="KW-0378">Hydrolase</keyword>
<organism evidence="8 9">
    <name type="scientific">Arthrobacter mangrovi</name>
    <dbReference type="NCBI Taxonomy" id="2966350"/>
    <lineage>
        <taxon>Bacteria</taxon>
        <taxon>Bacillati</taxon>
        <taxon>Actinomycetota</taxon>
        <taxon>Actinomycetes</taxon>
        <taxon>Micrococcales</taxon>
        <taxon>Micrococcaceae</taxon>
        <taxon>Arthrobacter</taxon>
    </lineage>
</organism>
<proteinExistence type="inferred from homology"/>
<dbReference type="SUPFAM" id="SSF53098">
    <property type="entry name" value="Ribonuclease H-like"/>
    <property type="match status" value="1"/>
</dbReference>
<evidence type="ECO:0000256" key="6">
    <source>
        <dbReference type="SAM" id="MobiDB-lite"/>
    </source>
</evidence>
<dbReference type="InterPro" id="IPR037027">
    <property type="entry name" value="YqgF/RNaseH-like_dom_sf"/>
</dbReference>
<feature type="region of interest" description="Disordered" evidence="6">
    <location>
        <begin position="150"/>
        <end position="192"/>
    </location>
</feature>
<dbReference type="PANTHER" id="PTHR33317:SF4">
    <property type="entry name" value="POLYNUCLEOTIDYL TRANSFERASE, RIBONUCLEASE H-LIKE SUPERFAMILY PROTEIN"/>
    <property type="match status" value="1"/>
</dbReference>
<dbReference type="Pfam" id="PF03652">
    <property type="entry name" value="RuvX"/>
    <property type="match status" value="1"/>
</dbReference>
<comment type="caution">
    <text evidence="8">The sequence shown here is derived from an EMBL/GenBank/DDBJ whole genome shotgun (WGS) entry which is preliminary data.</text>
</comment>
<dbReference type="EC" id="3.1.-.-" evidence="5"/>
<evidence type="ECO:0000256" key="1">
    <source>
        <dbReference type="ARBA" id="ARBA00022490"/>
    </source>
</evidence>
<comment type="function">
    <text evidence="5">Could be a nuclease involved in processing of the 5'-end of pre-16S rRNA.</text>
</comment>
<keyword evidence="2 5" id="KW-0690">Ribosome biogenesis</keyword>
<dbReference type="Gene3D" id="3.30.420.140">
    <property type="entry name" value="YqgF/RNase H-like domain"/>
    <property type="match status" value="1"/>
</dbReference>
<evidence type="ECO:0000313" key="8">
    <source>
        <dbReference type="EMBL" id="GLB67419.1"/>
    </source>
</evidence>
<dbReference type="InterPro" id="IPR006641">
    <property type="entry name" value="YqgF/RNaseH-like_dom"/>
</dbReference>